<dbReference type="PANTHER" id="PTHR22550">
    <property type="entry name" value="SPORE GERMINATION PROTEIN"/>
    <property type="match status" value="1"/>
</dbReference>
<dbReference type="AlphaFoldDB" id="A0A1F5RFJ1"/>
<dbReference type="Proteomes" id="UP000177230">
    <property type="component" value="Unassembled WGS sequence"/>
</dbReference>
<reference evidence="7 8" key="1">
    <citation type="journal article" date="2016" name="Nat. Commun.">
        <title>Thousands of microbial genomes shed light on interconnected biogeochemical processes in an aquifer system.</title>
        <authorList>
            <person name="Anantharaman K."/>
            <person name="Brown C.T."/>
            <person name="Hug L.A."/>
            <person name="Sharon I."/>
            <person name="Castelle C.J."/>
            <person name="Probst A.J."/>
            <person name="Thomas B.C."/>
            <person name="Singh A."/>
            <person name="Wilkins M.J."/>
            <person name="Karaoz U."/>
            <person name="Brodie E.L."/>
            <person name="Williams K.H."/>
            <person name="Hubbard S.S."/>
            <person name="Banfield J.F."/>
        </authorList>
    </citation>
    <scope>NUCLEOTIDE SEQUENCE [LARGE SCALE GENOMIC DNA]</scope>
</reference>
<dbReference type="SUPFAM" id="SSF53300">
    <property type="entry name" value="vWA-like"/>
    <property type="match status" value="1"/>
</dbReference>
<keyword evidence="4 5" id="KW-0472">Membrane</keyword>
<comment type="caution">
    <text evidence="7">The sequence shown here is derived from an EMBL/GenBank/DDBJ whole genome shotgun (WGS) entry which is preliminary data.</text>
</comment>
<dbReference type="EMBL" id="MFFM01000025">
    <property type="protein sequence ID" value="OGF13138.1"/>
    <property type="molecule type" value="Genomic_DNA"/>
</dbReference>
<dbReference type="CDD" id="cd01467">
    <property type="entry name" value="vWA_BatA_type"/>
    <property type="match status" value="1"/>
</dbReference>
<accession>A0A1F5RFJ1</accession>
<proteinExistence type="predicted"/>
<dbReference type="SMART" id="SM00327">
    <property type="entry name" value="VWA"/>
    <property type="match status" value="1"/>
</dbReference>
<keyword evidence="2 5" id="KW-0812">Transmembrane</keyword>
<evidence type="ECO:0000313" key="8">
    <source>
        <dbReference type="Proteomes" id="UP000177230"/>
    </source>
</evidence>
<dbReference type="InterPro" id="IPR033881">
    <property type="entry name" value="vWA_BatA_type"/>
</dbReference>
<evidence type="ECO:0000259" key="6">
    <source>
        <dbReference type="PROSITE" id="PS50234"/>
    </source>
</evidence>
<feature type="transmembrane region" description="Helical" evidence="5">
    <location>
        <begin position="6"/>
        <end position="23"/>
    </location>
</feature>
<dbReference type="Pfam" id="PF13519">
    <property type="entry name" value="VWA_2"/>
    <property type="match status" value="1"/>
</dbReference>
<keyword evidence="1" id="KW-1003">Cell membrane</keyword>
<name>A0A1F5RFJ1_9BACT</name>
<evidence type="ECO:0000256" key="4">
    <source>
        <dbReference type="ARBA" id="ARBA00023136"/>
    </source>
</evidence>
<keyword evidence="3 5" id="KW-1133">Transmembrane helix</keyword>
<gene>
    <name evidence="7" type="ORF">A2024_12250</name>
</gene>
<evidence type="ECO:0000313" key="7">
    <source>
        <dbReference type="EMBL" id="OGF13138.1"/>
    </source>
</evidence>
<organism evidence="7 8">
    <name type="scientific">Candidatus Edwardsbacteria bacterium GWF2_54_11</name>
    <dbReference type="NCBI Taxonomy" id="1817851"/>
    <lineage>
        <taxon>Bacteria</taxon>
        <taxon>Candidatus Edwardsiibacteriota</taxon>
    </lineage>
</organism>
<feature type="domain" description="VWFA" evidence="6">
    <location>
        <begin position="85"/>
        <end position="279"/>
    </location>
</feature>
<protein>
    <recommendedName>
        <fullName evidence="6">VWFA domain-containing protein</fullName>
    </recommendedName>
</protein>
<evidence type="ECO:0000256" key="5">
    <source>
        <dbReference type="SAM" id="Phobius"/>
    </source>
</evidence>
<dbReference type="PROSITE" id="PS50234">
    <property type="entry name" value="VWFA"/>
    <property type="match status" value="1"/>
</dbReference>
<dbReference type="InterPro" id="IPR002035">
    <property type="entry name" value="VWF_A"/>
</dbReference>
<feature type="transmembrane region" description="Helical" evidence="5">
    <location>
        <begin position="47"/>
        <end position="68"/>
    </location>
</feature>
<evidence type="ECO:0000256" key="3">
    <source>
        <dbReference type="ARBA" id="ARBA00022989"/>
    </source>
</evidence>
<dbReference type="InterPro" id="IPR024163">
    <property type="entry name" value="Aerotolerance_reg_N"/>
</dbReference>
<dbReference type="InterPro" id="IPR050768">
    <property type="entry name" value="UPF0353/GerABKA_families"/>
</dbReference>
<dbReference type="Gene3D" id="3.40.50.410">
    <property type="entry name" value="von Willebrand factor, type A domain"/>
    <property type="match status" value="1"/>
</dbReference>
<dbReference type="PANTHER" id="PTHR22550:SF5">
    <property type="entry name" value="LEUCINE ZIPPER PROTEIN 4"/>
    <property type="match status" value="1"/>
</dbReference>
<evidence type="ECO:0000256" key="1">
    <source>
        <dbReference type="ARBA" id="ARBA00022475"/>
    </source>
</evidence>
<sequence>MRFASPLYLLLLIPLVGLIWLELKKRTAAVRFSNTDFFKKNPGSGRYIRHASFVLSIAALFFMIIALARPQKGRVYEEIEDKGIDIMLCLDVSGTMQAEDFSPKNRLFVAKQRAKEFIGKRKGDRIGLVVFAGQSLTQCPLTSDKKILADLIDRIDFGLVADGTAIGMGLASAVGRLKDSKSKSRIIVLLTDGLNNVGEVDPLTAAKLAQIYGIKIYSVGVGSKGPVPFPVDDPVFGRRYAHVQLDLDMAALEEISRLTGGQSFLASDAEALKLIYDEIDRMEPTTYKVTRHTVYSEKAGIFMLAALVFFLLNLILSFTLLRRLP</sequence>
<feature type="transmembrane region" description="Helical" evidence="5">
    <location>
        <begin position="299"/>
        <end position="321"/>
    </location>
</feature>
<evidence type="ECO:0000256" key="2">
    <source>
        <dbReference type="ARBA" id="ARBA00022692"/>
    </source>
</evidence>
<dbReference type="InterPro" id="IPR036465">
    <property type="entry name" value="vWFA_dom_sf"/>
</dbReference>
<dbReference type="Pfam" id="PF07584">
    <property type="entry name" value="BatA"/>
    <property type="match status" value="1"/>
</dbReference>